<dbReference type="AlphaFoldDB" id="A0A1G2EB08"/>
<name>A0A1G2EB08_9BACT</name>
<gene>
    <name evidence="2" type="ORF">A3A08_00395</name>
</gene>
<keyword evidence="1" id="KW-0472">Membrane</keyword>
<accession>A0A1G2EB08</accession>
<sequence length="92" mass="10013">MLLLGIADIIAGSLLIREFYNLPVPQVIVIIFAGYLIMKGLLFIADIGSLMDLIAGILLILTIFFNFPIFILIVFAALIAIKGVMSLFTGII</sequence>
<evidence type="ECO:0000313" key="2">
    <source>
        <dbReference type="EMBL" id="OGZ22985.1"/>
    </source>
</evidence>
<evidence type="ECO:0000256" key="1">
    <source>
        <dbReference type="SAM" id="Phobius"/>
    </source>
</evidence>
<proteinExistence type="predicted"/>
<dbReference type="Proteomes" id="UP000176406">
    <property type="component" value="Unassembled WGS sequence"/>
</dbReference>
<evidence type="ECO:0000313" key="3">
    <source>
        <dbReference type="Proteomes" id="UP000176406"/>
    </source>
</evidence>
<comment type="caution">
    <text evidence="2">The sequence shown here is derived from an EMBL/GenBank/DDBJ whole genome shotgun (WGS) entry which is preliminary data.</text>
</comment>
<reference evidence="2 3" key="1">
    <citation type="journal article" date="2016" name="Nat. Commun.">
        <title>Thousands of microbial genomes shed light on interconnected biogeochemical processes in an aquifer system.</title>
        <authorList>
            <person name="Anantharaman K."/>
            <person name="Brown C.T."/>
            <person name="Hug L.A."/>
            <person name="Sharon I."/>
            <person name="Castelle C.J."/>
            <person name="Probst A.J."/>
            <person name="Thomas B.C."/>
            <person name="Singh A."/>
            <person name="Wilkins M.J."/>
            <person name="Karaoz U."/>
            <person name="Brodie E.L."/>
            <person name="Williams K.H."/>
            <person name="Hubbard S.S."/>
            <person name="Banfield J.F."/>
        </authorList>
    </citation>
    <scope>NUCLEOTIDE SEQUENCE [LARGE SCALE GENOMIC DNA]</scope>
</reference>
<organism evidence="2 3">
    <name type="scientific">Candidatus Nealsonbacteria bacterium RIFCSPLOWO2_01_FULL_41_9</name>
    <dbReference type="NCBI Taxonomy" id="1801671"/>
    <lineage>
        <taxon>Bacteria</taxon>
        <taxon>Candidatus Nealsoniibacteriota</taxon>
    </lineage>
</organism>
<protein>
    <submittedName>
        <fullName evidence="2">Uncharacterized protein</fullName>
    </submittedName>
</protein>
<keyword evidence="1" id="KW-1133">Transmembrane helix</keyword>
<dbReference type="EMBL" id="MHMG01000029">
    <property type="protein sequence ID" value="OGZ22985.1"/>
    <property type="molecule type" value="Genomic_DNA"/>
</dbReference>
<feature type="transmembrane region" description="Helical" evidence="1">
    <location>
        <begin position="57"/>
        <end position="81"/>
    </location>
</feature>
<feature type="transmembrane region" description="Helical" evidence="1">
    <location>
        <begin position="24"/>
        <end position="45"/>
    </location>
</feature>
<keyword evidence="1" id="KW-0812">Transmembrane</keyword>